<dbReference type="Proteomes" id="UP000310066">
    <property type="component" value="Unassembled WGS sequence"/>
</dbReference>
<evidence type="ECO:0000313" key="3">
    <source>
        <dbReference type="Proteomes" id="UP000310066"/>
    </source>
</evidence>
<comment type="caution">
    <text evidence="2">The sequence shown here is derived from an EMBL/GenBank/DDBJ whole genome shotgun (WGS) entry which is preliminary data.</text>
</comment>
<sequence length="107" mass="11276">METDSDVGSVVVLDTSGSQVTRSGLRLEDGASSAAPLEPESLDHPDFFASPFANGSWEDLPPTRAPSEDRASGSGTPSSTLWDFEKAILRQILPAILEDAPEAYGLA</sequence>
<dbReference type="EMBL" id="NAJP01000259">
    <property type="protein sequence ID" value="TKA22754.1"/>
    <property type="molecule type" value="Genomic_DNA"/>
</dbReference>
<evidence type="ECO:0000313" key="2">
    <source>
        <dbReference type="EMBL" id="TKA22754.1"/>
    </source>
</evidence>
<accession>A0A4U0TLI0</accession>
<name>A0A4U0TLI0_9PEZI</name>
<proteinExistence type="predicted"/>
<reference evidence="2 3" key="1">
    <citation type="submission" date="2017-03" db="EMBL/GenBank/DDBJ databases">
        <title>Genomes of endolithic fungi from Antarctica.</title>
        <authorList>
            <person name="Coleine C."/>
            <person name="Masonjones S."/>
            <person name="Stajich J.E."/>
        </authorList>
    </citation>
    <scope>NUCLEOTIDE SEQUENCE [LARGE SCALE GENOMIC DNA]</scope>
    <source>
        <strain evidence="2 3">CCFEE 5311</strain>
    </source>
</reference>
<gene>
    <name evidence="2" type="ORF">B0A54_18000</name>
</gene>
<dbReference type="OrthoDB" id="3906461at2759"/>
<feature type="region of interest" description="Disordered" evidence="1">
    <location>
        <begin position="1"/>
        <end position="80"/>
    </location>
</feature>
<dbReference type="AlphaFoldDB" id="A0A4U0TLI0"/>
<organism evidence="2 3">
    <name type="scientific">Friedmanniomyces endolithicus</name>
    <dbReference type="NCBI Taxonomy" id="329885"/>
    <lineage>
        <taxon>Eukaryota</taxon>
        <taxon>Fungi</taxon>
        <taxon>Dikarya</taxon>
        <taxon>Ascomycota</taxon>
        <taxon>Pezizomycotina</taxon>
        <taxon>Dothideomycetes</taxon>
        <taxon>Dothideomycetidae</taxon>
        <taxon>Mycosphaerellales</taxon>
        <taxon>Teratosphaeriaceae</taxon>
        <taxon>Friedmanniomyces</taxon>
    </lineage>
</organism>
<protein>
    <submittedName>
        <fullName evidence="2">Uncharacterized protein</fullName>
    </submittedName>
</protein>
<evidence type="ECO:0000256" key="1">
    <source>
        <dbReference type="SAM" id="MobiDB-lite"/>
    </source>
</evidence>